<dbReference type="EMBL" id="BMMH01000035">
    <property type="protein sequence ID" value="GGL44277.1"/>
    <property type="molecule type" value="Genomic_DNA"/>
</dbReference>
<reference evidence="1" key="1">
    <citation type="journal article" date="2014" name="Int. J. Syst. Evol. Microbiol.">
        <title>Complete genome sequence of Corynebacterium casei LMG S-19264T (=DSM 44701T), isolated from a smear-ripened cheese.</title>
        <authorList>
            <consortium name="US DOE Joint Genome Institute (JGI-PGF)"/>
            <person name="Walter F."/>
            <person name="Albersmeier A."/>
            <person name="Kalinowski J."/>
            <person name="Ruckert C."/>
        </authorList>
    </citation>
    <scope>NUCLEOTIDE SEQUENCE</scope>
    <source>
        <strain evidence="1">CGMCC 4.3508</strain>
    </source>
</reference>
<comment type="caution">
    <text evidence="1">The sequence shown here is derived from an EMBL/GenBank/DDBJ whole genome shotgun (WGS) entry which is preliminary data.</text>
</comment>
<dbReference type="AlphaFoldDB" id="A0A917RYI4"/>
<evidence type="ECO:0000313" key="2">
    <source>
        <dbReference type="Proteomes" id="UP000638263"/>
    </source>
</evidence>
<protein>
    <submittedName>
        <fullName evidence="1">Uncharacterized protein</fullName>
    </submittedName>
</protein>
<reference evidence="1" key="2">
    <citation type="submission" date="2020-09" db="EMBL/GenBank/DDBJ databases">
        <authorList>
            <person name="Sun Q."/>
            <person name="Zhou Y."/>
        </authorList>
    </citation>
    <scope>NUCLEOTIDE SEQUENCE</scope>
    <source>
        <strain evidence="1">CGMCC 4.3508</strain>
    </source>
</reference>
<dbReference type="RefSeq" id="WP_189094654.1">
    <property type="nucleotide sequence ID" value="NZ_BMMH01000035.1"/>
</dbReference>
<name>A0A917RYI4_9NOCA</name>
<evidence type="ECO:0000313" key="1">
    <source>
        <dbReference type="EMBL" id="GGL44277.1"/>
    </source>
</evidence>
<proteinExistence type="predicted"/>
<organism evidence="1 2">
    <name type="scientific">Nocardia jinanensis</name>
    <dbReference type="NCBI Taxonomy" id="382504"/>
    <lineage>
        <taxon>Bacteria</taxon>
        <taxon>Bacillati</taxon>
        <taxon>Actinomycetota</taxon>
        <taxon>Actinomycetes</taxon>
        <taxon>Mycobacteriales</taxon>
        <taxon>Nocardiaceae</taxon>
        <taxon>Nocardia</taxon>
    </lineage>
</organism>
<sequence>MTSEKPTSSIPAVTGPLQCVIAIRRASLMAVRGKSIDEEIAFTANLLTLPRVGDHLVFDPDGSECRLTVTVTDIYHEFLPYQGFEDGHRTFVVEATTRDTDALAKLSDNETLRRWLAEFDMLR</sequence>
<keyword evidence="2" id="KW-1185">Reference proteome</keyword>
<accession>A0A917RYI4</accession>
<gene>
    <name evidence="1" type="ORF">GCM10011588_68750</name>
</gene>
<dbReference type="Proteomes" id="UP000638263">
    <property type="component" value="Unassembled WGS sequence"/>
</dbReference>